<dbReference type="WBParaSite" id="ALUE_0000398701-mRNA-1">
    <property type="protein sequence ID" value="ALUE_0000398701-mRNA-1"/>
    <property type="gene ID" value="ALUE_0000398701"/>
</dbReference>
<dbReference type="Proteomes" id="UP000036681">
    <property type="component" value="Unplaced"/>
</dbReference>
<accession>A0A0M3HPU1</accession>
<dbReference type="AlphaFoldDB" id="A0A0M3HPU1"/>
<reference evidence="2" key="1">
    <citation type="submission" date="2017-02" db="UniProtKB">
        <authorList>
            <consortium name="WormBaseParasite"/>
        </authorList>
    </citation>
    <scope>IDENTIFICATION</scope>
</reference>
<evidence type="ECO:0000313" key="1">
    <source>
        <dbReference type="Proteomes" id="UP000036681"/>
    </source>
</evidence>
<evidence type="ECO:0000313" key="2">
    <source>
        <dbReference type="WBParaSite" id="ALUE_0000398701-mRNA-1"/>
    </source>
</evidence>
<protein>
    <submittedName>
        <fullName evidence="2">DUF3800 domain-containing protein</fullName>
    </submittedName>
</protein>
<proteinExistence type="predicted"/>
<keyword evidence="1" id="KW-1185">Reference proteome</keyword>
<organism evidence="1 2">
    <name type="scientific">Ascaris lumbricoides</name>
    <name type="common">Giant roundworm</name>
    <dbReference type="NCBI Taxonomy" id="6252"/>
    <lineage>
        <taxon>Eukaryota</taxon>
        <taxon>Metazoa</taxon>
        <taxon>Ecdysozoa</taxon>
        <taxon>Nematoda</taxon>
        <taxon>Chromadorea</taxon>
        <taxon>Rhabditida</taxon>
        <taxon>Spirurina</taxon>
        <taxon>Ascaridomorpha</taxon>
        <taxon>Ascaridoidea</taxon>
        <taxon>Ascarididae</taxon>
        <taxon>Ascaris</taxon>
    </lineage>
</organism>
<sequence>MTVAAEQRNARHASRRKFAALSKCILSARRNFWDVLEIIIRRCMQEHMSFAALNVIHLTGDEISSQRFFLRIKKRNRLNRPSNCLWLIFGTTQTEKAQKEFMQSNITLQLIQNYLKTNKIAFVSVNMNGYEYAILEELVDPIKNNNEEIVFCQIDVILSNPDIEQLFTDEYFNFDAFIKKLIESHYVPIHAAAYLEHKKVLFVHSDDVYCLRTLDYSGFTFNNMSKHSPLSQF</sequence>
<name>A0A0M3HPU1_ASCLU</name>